<evidence type="ECO:0000256" key="3">
    <source>
        <dbReference type="ARBA" id="ARBA00022729"/>
    </source>
</evidence>
<evidence type="ECO:0000259" key="7">
    <source>
        <dbReference type="Pfam" id="PF07980"/>
    </source>
</evidence>
<dbReference type="Proteomes" id="UP000184406">
    <property type="component" value="Unassembled WGS sequence"/>
</dbReference>
<organism evidence="9 10">
    <name type="scientific">Arenibacter palladensis</name>
    <dbReference type="NCBI Taxonomy" id="237373"/>
    <lineage>
        <taxon>Bacteria</taxon>
        <taxon>Pseudomonadati</taxon>
        <taxon>Bacteroidota</taxon>
        <taxon>Flavobacteriia</taxon>
        <taxon>Flavobacteriales</taxon>
        <taxon>Flavobacteriaceae</taxon>
        <taxon>Arenibacter</taxon>
    </lineage>
</organism>
<dbReference type="GO" id="GO:0009279">
    <property type="term" value="C:cell outer membrane"/>
    <property type="evidence" value="ECO:0007669"/>
    <property type="project" value="UniProtKB-SubCell"/>
</dbReference>
<name>A0A1M4Y939_9FLAO</name>
<dbReference type="OrthoDB" id="621570at2"/>
<dbReference type="SUPFAM" id="SSF48452">
    <property type="entry name" value="TPR-like"/>
    <property type="match status" value="1"/>
</dbReference>
<protein>
    <submittedName>
        <fullName evidence="9">SusD family protein</fullName>
    </submittedName>
</protein>
<evidence type="ECO:0000256" key="4">
    <source>
        <dbReference type="ARBA" id="ARBA00023136"/>
    </source>
</evidence>
<dbReference type="EMBL" id="FQUX01000002">
    <property type="protein sequence ID" value="SHF02255.1"/>
    <property type="molecule type" value="Genomic_DNA"/>
</dbReference>
<dbReference type="Gene3D" id="1.25.40.390">
    <property type="match status" value="1"/>
</dbReference>
<evidence type="ECO:0000256" key="5">
    <source>
        <dbReference type="ARBA" id="ARBA00023237"/>
    </source>
</evidence>
<gene>
    <name evidence="9" type="ORF">SAMN03080594_102363</name>
</gene>
<dbReference type="AlphaFoldDB" id="A0A1M4Y939"/>
<keyword evidence="10" id="KW-1185">Reference proteome</keyword>
<evidence type="ECO:0000259" key="8">
    <source>
        <dbReference type="Pfam" id="PF14322"/>
    </source>
</evidence>
<accession>A0A1M4Y939</accession>
<keyword evidence="4" id="KW-0472">Membrane</keyword>
<keyword evidence="5" id="KW-0998">Cell outer membrane</keyword>
<feature type="domain" description="SusD-like N-terminal" evidence="8">
    <location>
        <begin position="38"/>
        <end position="223"/>
    </location>
</feature>
<sequence length="464" mass="52358">MKNIWYTLLIGICFAQTSCEDFVEVDVPDNKIVSETVFGSDETANSAVTGIYNELFKADFSNGGLRSVSLLGGLSADEFWTTALNDELLEFGENEIMAENSYNLPLWSSAYNIIYMCNAVMDGLEKYDGVSSTMKLRLLGETAFVRAFVYFYLVNLYGEVPLILSPDYRTNALASRSDAQVIYESIISDLETAISNLGDSFLDGQRIRPNKYTALALLARVYLYRENWEKAEAASTQVIGNISNFDLLNNLDEVFLANSKEAIWQITPAGRSLSYTTNEGRILILTSPPPDSQKPVALTKDLMGSYADVDIRREHWIGKLDTEDEVYHYPFKYKVNSADDITEYSMVLRLGEQYLIRAEARAQLGKIPEAISDLDKIRIRANLGRLSVIAPGINRTALLDSIHLERRRELFTEWGHRWLDLKRTERASDVLGSIKTSWQPSDGLYPIPESEIDKNPNLEQNDGY</sequence>
<dbReference type="CDD" id="cd08977">
    <property type="entry name" value="SusD"/>
    <property type="match status" value="1"/>
</dbReference>
<evidence type="ECO:0000256" key="1">
    <source>
        <dbReference type="ARBA" id="ARBA00004442"/>
    </source>
</evidence>
<comment type="subcellular location">
    <subcellularLocation>
        <location evidence="1">Cell outer membrane</location>
    </subcellularLocation>
</comment>
<proteinExistence type="inferred from homology"/>
<dbReference type="InterPro" id="IPR033985">
    <property type="entry name" value="SusD-like_N"/>
</dbReference>
<feature type="domain" description="RagB/SusD" evidence="7">
    <location>
        <begin position="336"/>
        <end position="464"/>
    </location>
</feature>
<dbReference type="RefSeq" id="WP_072861200.1">
    <property type="nucleotide sequence ID" value="NZ_FQUX01000002.1"/>
</dbReference>
<feature type="region of interest" description="Disordered" evidence="6">
    <location>
        <begin position="442"/>
        <end position="464"/>
    </location>
</feature>
<reference evidence="10" key="1">
    <citation type="submission" date="2016-11" db="EMBL/GenBank/DDBJ databases">
        <authorList>
            <person name="Varghese N."/>
            <person name="Submissions S."/>
        </authorList>
    </citation>
    <scope>NUCLEOTIDE SEQUENCE [LARGE SCALE GENOMIC DNA]</scope>
    <source>
        <strain evidence="10">DSM 17539</strain>
    </source>
</reference>
<dbReference type="InterPro" id="IPR011990">
    <property type="entry name" value="TPR-like_helical_dom_sf"/>
</dbReference>
<evidence type="ECO:0000256" key="2">
    <source>
        <dbReference type="ARBA" id="ARBA00006275"/>
    </source>
</evidence>
<dbReference type="Pfam" id="PF07980">
    <property type="entry name" value="SusD_RagB"/>
    <property type="match status" value="1"/>
</dbReference>
<dbReference type="Pfam" id="PF14322">
    <property type="entry name" value="SusD-like_3"/>
    <property type="match status" value="1"/>
</dbReference>
<comment type="similarity">
    <text evidence="2">Belongs to the SusD family.</text>
</comment>
<evidence type="ECO:0000313" key="9">
    <source>
        <dbReference type="EMBL" id="SHF02255.1"/>
    </source>
</evidence>
<keyword evidence="3" id="KW-0732">Signal</keyword>
<evidence type="ECO:0000313" key="10">
    <source>
        <dbReference type="Proteomes" id="UP000184406"/>
    </source>
</evidence>
<evidence type="ECO:0000256" key="6">
    <source>
        <dbReference type="SAM" id="MobiDB-lite"/>
    </source>
</evidence>
<dbReference type="InterPro" id="IPR012944">
    <property type="entry name" value="SusD_RagB_dom"/>
</dbReference>